<evidence type="ECO:0000313" key="2">
    <source>
        <dbReference type="EMBL" id="KAJ3168439.1"/>
    </source>
</evidence>
<feature type="region of interest" description="Disordered" evidence="1">
    <location>
        <begin position="327"/>
        <end position="347"/>
    </location>
</feature>
<evidence type="ECO:0000313" key="3">
    <source>
        <dbReference type="Proteomes" id="UP001212152"/>
    </source>
</evidence>
<dbReference type="Proteomes" id="UP001212152">
    <property type="component" value="Unassembled WGS sequence"/>
</dbReference>
<comment type="caution">
    <text evidence="2">The sequence shown here is derived from an EMBL/GenBank/DDBJ whole genome shotgun (WGS) entry which is preliminary data.</text>
</comment>
<dbReference type="AlphaFoldDB" id="A0AAD5XJ62"/>
<proteinExistence type="predicted"/>
<gene>
    <name evidence="2" type="ORF">HDU87_000995</name>
</gene>
<keyword evidence="3" id="KW-1185">Reference proteome</keyword>
<feature type="compositionally biased region" description="Low complexity" evidence="1">
    <location>
        <begin position="35"/>
        <end position="47"/>
    </location>
</feature>
<accession>A0AAD5XJ62</accession>
<evidence type="ECO:0000256" key="1">
    <source>
        <dbReference type="SAM" id="MobiDB-lite"/>
    </source>
</evidence>
<reference evidence="2" key="1">
    <citation type="submission" date="2020-05" db="EMBL/GenBank/DDBJ databases">
        <title>Phylogenomic resolution of chytrid fungi.</title>
        <authorList>
            <person name="Stajich J.E."/>
            <person name="Amses K."/>
            <person name="Simmons R."/>
            <person name="Seto K."/>
            <person name="Myers J."/>
            <person name="Bonds A."/>
            <person name="Quandt C.A."/>
            <person name="Barry K."/>
            <person name="Liu P."/>
            <person name="Grigoriev I."/>
            <person name="Longcore J.E."/>
            <person name="James T.Y."/>
        </authorList>
    </citation>
    <scope>NUCLEOTIDE SEQUENCE</scope>
    <source>
        <strain evidence="2">JEL0379</strain>
    </source>
</reference>
<feature type="compositionally biased region" description="Polar residues" evidence="1">
    <location>
        <begin position="1"/>
        <end position="13"/>
    </location>
</feature>
<name>A0AAD5XJ62_9FUNG</name>
<organism evidence="2 3">
    <name type="scientific">Geranomyces variabilis</name>
    <dbReference type="NCBI Taxonomy" id="109894"/>
    <lineage>
        <taxon>Eukaryota</taxon>
        <taxon>Fungi</taxon>
        <taxon>Fungi incertae sedis</taxon>
        <taxon>Chytridiomycota</taxon>
        <taxon>Chytridiomycota incertae sedis</taxon>
        <taxon>Chytridiomycetes</taxon>
        <taxon>Spizellomycetales</taxon>
        <taxon>Powellomycetaceae</taxon>
        <taxon>Geranomyces</taxon>
    </lineage>
</organism>
<feature type="region of interest" description="Disordered" evidence="1">
    <location>
        <begin position="1"/>
        <end position="68"/>
    </location>
</feature>
<sequence>MSSRRSMDVSTVQFRDDEPSAGCLGLRHLHHHQQQHQQQQQHPHQQQSRGNSARTFESWDEPEQASRPGLLRRIATKLRQFQSAPELNADAVYTPTSREQRRKSILKPLVTKRHSSMPNIHLGRRLSYFSSLSRRSTPSSAGVDERPAKKSVTFADEDARPVVKFDTCQPPAWVLEKFTSATNQPWVVGCPAWRAAQRHASYPEEVLRTIPGNEEGDILILTDPPLPHDDNTHRIKQMPTARDGSFYVTHAPKTVIVTSDPLTEQHFGEAYVPGGEHLSLAAEAADAEAARWAKQVRRKHQMQQNLLRAPFADDPLVRTWQQEDKRLRQRAEVPQPRRKLSLVPQPAPKLCSNRRGSSFAALMFGRPPPPLFAV</sequence>
<dbReference type="EMBL" id="JADGJQ010000119">
    <property type="protein sequence ID" value="KAJ3168439.1"/>
    <property type="molecule type" value="Genomic_DNA"/>
</dbReference>
<protein>
    <submittedName>
        <fullName evidence="2">Uncharacterized protein</fullName>
    </submittedName>
</protein>